<gene>
    <name evidence="8" type="ORF">BD410DRAFT_866576</name>
</gene>
<feature type="transmembrane region" description="Helical" evidence="6">
    <location>
        <begin position="168"/>
        <end position="187"/>
    </location>
</feature>
<feature type="compositionally biased region" description="Acidic residues" evidence="5">
    <location>
        <begin position="363"/>
        <end position="373"/>
    </location>
</feature>
<keyword evidence="4 6" id="KW-0472">Membrane</keyword>
<dbReference type="AlphaFoldDB" id="A0A4Y7PFM3"/>
<comment type="subcellular location">
    <subcellularLocation>
        <location evidence="1">Membrane</location>
        <topology evidence="1">Multi-pass membrane protein</topology>
    </subcellularLocation>
</comment>
<sequence>MAQAKQHSTAAVAATVVFYLVAALAMVMANKWVLNTTAAPLFFLFTQLAIAVVLFLFCHIIGVVKVPFKFDREVLLGLTPLTILSVVGLSFNNFTLKYVDASFYQVARGLVLPFTVGTSYLFLSTRPSLLIFLACGLVTLGFFTGVFLPSSSVSSSSASGSSSYSSLLGITFGIGSSLTTALHAVVIKRALNVVNGSALDLSWYGNVLTMFVLAPIVLLGGELPAIKLLFFGPAEAPRAAGARMSDFETFMWGSLITGVIGFLMSIASMLSIKVTSPITHMVSSAVRGVAATFLGVYLFHDIITTGRASSIAIILLGSIFYTWVKHLETQRQNPQSTSKSGKEYERVPLEEVEAGNGQTTAESSEDEKDERKY</sequence>
<feature type="transmembrane region" description="Helical" evidence="6">
    <location>
        <begin position="12"/>
        <end position="29"/>
    </location>
</feature>
<dbReference type="SUPFAM" id="SSF103481">
    <property type="entry name" value="Multidrug resistance efflux transporter EmrE"/>
    <property type="match status" value="2"/>
</dbReference>
<protein>
    <recommendedName>
        <fullName evidence="7">Sugar phosphate transporter domain-containing protein</fullName>
    </recommendedName>
</protein>
<feature type="transmembrane region" description="Helical" evidence="6">
    <location>
        <begin position="41"/>
        <end position="62"/>
    </location>
</feature>
<dbReference type="Proteomes" id="UP000294933">
    <property type="component" value="Unassembled WGS sequence"/>
</dbReference>
<keyword evidence="9" id="KW-1185">Reference proteome</keyword>
<feature type="transmembrane region" description="Helical" evidence="6">
    <location>
        <begin position="284"/>
        <end position="300"/>
    </location>
</feature>
<feature type="compositionally biased region" description="Basic and acidic residues" evidence="5">
    <location>
        <begin position="340"/>
        <end position="349"/>
    </location>
</feature>
<evidence type="ECO:0000256" key="4">
    <source>
        <dbReference type="ARBA" id="ARBA00023136"/>
    </source>
</evidence>
<feature type="transmembrane region" description="Helical" evidence="6">
    <location>
        <begin position="306"/>
        <end position="324"/>
    </location>
</feature>
<dbReference type="OrthoDB" id="5547497at2759"/>
<evidence type="ECO:0000256" key="1">
    <source>
        <dbReference type="ARBA" id="ARBA00004141"/>
    </source>
</evidence>
<feature type="transmembrane region" description="Helical" evidence="6">
    <location>
        <begin position="103"/>
        <end position="123"/>
    </location>
</feature>
<feature type="transmembrane region" description="Helical" evidence="6">
    <location>
        <begin position="130"/>
        <end position="148"/>
    </location>
</feature>
<keyword evidence="2 6" id="KW-0812">Transmembrane</keyword>
<feature type="region of interest" description="Disordered" evidence="5">
    <location>
        <begin position="331"/>
        <end position="373"/>
    </location>
</feature>
<dbReference type="GO" id="GO:0016020">
    <property type="term" value="C:membrane"/>
    <property type="evidence" value="ECO:0007669"/>
    <property type="project" value="UniProtKB-SubCell"/>
</dbReference>
<dbReference type="PANTHER" id="PTHR11132">
    <property type="entry name" value="SOLUTE CARRIER FAMILY 35"/>
    <property type="match status" value="1"/>
</dbReference>
<keyword evidence="3 6" id="KW-1133">Transmembrane helix</keyword>
<evidence type="ECO:0000256" key="3">
    <source>
        <dbReference type="ARBA" id="ARBA00022989"/>
    </source>
</evidence>
<evidence type="ECO:0000256" key="6">
    <source>
        <dbReference type="SAM" id="Phobius"/>
    </source>
</evidence>
<feature type="transmembrane region" description="Helical" evidence="6">
    <location>
        <begin position="207"/>
        <end position="230"/>
    </location>
</feature>
<dbReference type="InterPro" id="IPR050186">
    <property type="entry name" value="TPT_transporter"/>
</dbReference>
<evidence type="ECO:0000259" key="7">
    <source>
        <dbReference type="Pfam" id="PF03151"/>
    </source>
</evidence>
<evidence type="ECO:0000256" key="5">
    <source>
        <dbReference type="SAM" id="MobiDB-lite"/>
    </source>
</evidence>
<accession>A0A4Y7PFM3</accession>
<dbReference type="Pfam" id="PF03151">
    <property type="entry name" value="TPT"/>
    <property type="match status" value="1"/>
</dbReference>
<reference evidence="8 9" key="1">
    <citation type="submission" date="2018-06" db="EMBL/GenBank/DDBJ databases">
        <title>A transcriptomic atlas of mushroom development highlights an independent origin of complex multicellularity.</title>
        <authorList>
            <consortium name="DOE Joint Genome Institute"/>
            <person name="Krizsan K."/>
            <person name="Almasi E."/>
            <person name="Merenyi Z."/>
            <person name="Sahu N."/>
            <person name="Viragh M."/>
            <person name="Koszo T."/>
            <person name="Mondo S."/>
            <person name="Kiss B."/>
            <person name="Balint B."/>
            <person name="Kues U."/>
            <person name="Barry K."/>
            <person name="Hegedus J.C."/>
            <person name="Henrissat B."/>
            <person name="Johnson J."/>
            <person name="Lipzen A."/>
            <person name="Ohm R."/>
            <person name="Nagy I."/>
            <person name="Pangilinan J."/>
            <person name="Yan J."/>
            <person name="Xiong Y."/>
            <person name="Grigoriev I.V."/>
            <person name="Hibbett D.S."/>
            <person name="Nagy L.G."/>
        </authorList>
    </citation>
    <scope>NUCLEOTIDE SEQUENCE [LARGE SCALE GENOMIC DNA]</scope>
    <source>
        <strain evidence="8 9">SZMC22713</strain>
    </source>
</reference>
<name>A0A4Y7PFM3_9AGAM</name>
<feature type="transmembrane region" description="Helical" evidence="6">
    <location>
        <begin position="250"/>
        <end position="272"/>
    </location>
</feature>
<evidence type="ECO:0000313" key="9">
    <source>
        <dbReference type="Proteomes" id="UP000294933"/>
    </source>
</evidence>
<dbReference type="STRING" id="50990.A0A4Y7PFM3"/>
<dbReference type="EMBL" id="ML170387">
    <property type="protein sequence ID" value="TDL14125.1"/>
    <property type="molecule type" value="Genomic_DNA"/>
</dbReference>
<evidence type="ECO:0000256" key="2">
    <source>
        <dbReference type="ARBA" id="ARBA00022692"/>
    </source>
</evidence>
<dbReference type="VEuPathDB" id="FungiDB:BD410DRAFT_866576"/>
<dbReference type="InterPro" id="IPR037185">
    <property type="entry name" value="EmrE-like"/>
</dbReference>
<evidence type="ECO:0000313" key="8">
    <source>
        <dbReference type="EMBL" id="TDL14125.1"/>
    </source>
</evidence>
<proteinExistence type="predicted"/>
<dbReference type="InterPro" id="IPR004853">
    <property type="entry name" value="Sugar_P_trans_dom"/>
</dbReference>
<organism evidence="8 9">
    <name type="scientific">Rickenella mellea</name>
    <dbReference type="NCBI Taxonomy" id="50990"/>
    <lineage>
        <taxon>Eukaryota</taxon>
        <taxon>Fungi</taxon>
        <taxon>Dikarya</taxon>
        <taxon>Basidiomycota</taxon>
        <taxon>Agaricomycotina</taxon>
        <taxon>Agaricomycetes</taxon>
        <taxon>Hymenochaetales</taxon>
        <taxon>Rickenellaceae</taxon>
        <taxon>Rickenella</taxon>
    </lineage>
</organism>
<feature type="domain" description="Sugar phosphate transporter" evidence="7">
    <location>
        <begin position="16"/>
        <end position="321"/>
    </location>
</feature>
<feature type="transmembrane region" description="Helical" evidence="6">
    <location>
        <begin position="74"/>
        <end position="91"/>
    </location>
</feature>